<keyword evidence="2" id="KW-1185">Reference proteome</keyword>
<organism evidence="1 2">
    <name type="scientific">Dibothriocephalus latus</name>
    <name type="common">Fish tapeworm</name>
    <name type="synonym">Diphyllobothrium latum</name>
    <dbReference type="NCBI Taxonomy" id="60516"/>
    <lineage>
        <taxon>Eukaryota</taxon>
        <taxon>Metazoa</taxon>
        <taxon>Spiralia</taxon>
        <taxon>Lophotrochozoa</taxon>
        <taxon>Platyhelminthes</taxon>
        <taxon>Cestoda</taxon>
        <taxon>Eucestoda</taxon>
        <taxon>Diphyllobothriidea</taxon>
        <taxon>Diphyllobothriidae</taxon>
        <taxon>Dibothriocephalus</taxon>
    </lineage>
</organism>
<sequence length="74" mass="8357">MIGVLKQACSQLKTLFLEQQTQVLKLYFAAHLAPPVGFRRDDQTDCEELDLSIDEDDQCSFEVSVQAFLHPATL</sequence>
<evidence type="ECO:0000313" key="2">
    <source>
        <dbReference type="Proteomes" id="UP000281553"/>
    </source>
</evidence>
<name>A0A3P7P623_DIBLA</name>
<dbReference type="Proteomes" id="UP000281553">
    <property type="component" value="Unassembled WGS sequence"/>
</dbReference>
<protein>
    <submittedName>
        <fullName evidence="1">Uncharacterized protein</fullName>
    </submittedName>
</protein>
<accession>A0A3P7P623</accession>
<dbReference type="AlphaFoldDB" id="A0A3P7P623"/>
<dbReference type="EMBL" id="UYRU01110960">
    <property type="protein sequence ID" value="VDN44308.1"/>
    <property type="molecule type" value="Genomic_DNA"/>
</dbReference>
<proteinExistence type="predicted"/>
<reference evidence="1 2" key="1">
    <citation type="submission" date="2018-11" db="EMBL/GenBank/DDBJ databases">
        <authorList>
            <consortium name="Pathogen Informatics"/>
        </authorList>
    </citation>
    <scope>NUCLEOTIDE SEQUENCE [LARGE SCALE GENOMIC DNA]</scope>
</reference>
<gene>
    <name evidence="1" type="ORF">DILT_LOCUS19308</name>
</gene>
<evidence type="ECO:0000313" key="1">
    <source>
        <dbReference type="EMBL" id="VDN44308.1"/>
    </source>
</evidence>